<keyword evidence="5" id="KW-0472">Membrane</keyword>
<evidence type="ECO:0000256" key="1">
    <source>
        <dbReference type="ARBA" id="ARBA00004613"/>
    </source>
</evidence>
<dbReference type="Pfam" id="PF03534">
    <property type="entry name" value="SpvB"/>
    <property type="match status" value="1"/>
</dbReference>
<dbReference type="Proteomes" id="UP000184111">
    <property type="component" value="Unassembled WGS sequence"/>
</dbReference>
<reference evidence="6 7" key="1">
    <citation type="submission" date="2016-11" db="EMBL/GenBank/DDBJ databases">
        <authorList>
            <person name="Jaros S."/>
            <person name="Januszkiewicz K."/>
            <person name="Wedrychowicz H."/>
        </authorList>
    </citation>
    <scope>NUCLEOTIDE SEQUENCE [LARGE SCALE GENOMIC DNA]</scope>
    <source>
        <strain evidence="6 7">CGMCC 4.2025</strain>
    </source>
</reference>
<keyword evidence="7" id="KW-1185">Reference proteome</keyword>
<comment type="subcellular location">
    <subcellularLocation>
        <location evidence="1">Secreted</location>
    </subcellularLocation>
</comment>
<dbReference type="GO" id="GO:0005576">
    <property type="term" value="C:extracellular region"/>
    <property type="evidence" value="ECO:0007669"/>
    <property type="project" value="UniProtKB-SubCell"/>
</dbReference>
<evidence type="ECO:0000256" key="5">
    <source>
        <dbReference type="SAM" id="Phobius"/>
    </source>
</evidence>
<feature type="region of interest" description="Disordered" evidence="4">
    <location>
        <begin position="1840"/>
        <end position="1866"/>
    </location>
</feature>
<dbReference type="EMBL" id="FRBI01000044">
    <property type="protein sequence ID" value="SHN35752.1"/>
    <property type="molecule type" value="Genomic_DNA"/>
</dbReference>
<dbReference type="InterPro" id="IPR050708">
    <property type="entry name" value="T6SS_VgrG/RHS"/>
</dbReference>
<dbReference type="InterPro" id="IPR006530">
    <property type="entry name" value="YD"/>
</dbReference>
<evidence type="ECO:0000256" key="4">
    <source>
        <dbReference type="SAM" id="MobiDB-lite"/>
    </source>
</evidence>
<dbReference type="STRING" id="310782.SAMN05216499_14418"/>
<feature type="region of interest" description="Disordered" evidence="4">
    <location>
        <begin position="1057"/>
        <end position="1121"/>
    </location>
</feature>
<sequence>MPGYGDGRYGRRTRKRPALRGRIATTIGVVSLAVVAAGAISPVQASAASRHIPKAPKVASVPVHKVAGHRITLKDQTSGNHYKPSATAWPAAGTATVTVPTAAAATTTRSKSALALTRAGKLPVMVGAVSQPHAPARTASAPVAVGKVRAEIRDHASAVKAGINGLLLTLTPDPTAHGGPMSVAVDYSTFKDAFGGTWSNDLQLVQLPACALTTPQNQACQKQTPLASRNNPATSQVTATVNLPQPAARGTVNAQRVGTGPVVVALTALAKSGGAGDYSATPLSPSGSWSAGGSSGDFTYAYPITIPPAAGGLTPSLSLSYDSQSVDGRLASTDNQAGQIGDGWSMEPGSVSRSYMTCSDDPATTGAAPKTSDLCWAGQILHVSFAGHSGDIVQDDTSPTKWRMTDDQGEKVQLIATQSATQNGTYDGDYWKITTPDGVTYYFGRNSIPSYGTTNSAWTVPVYGAHSGDPCYNATFASASCQQAWQWNLDEVIDLHGNAVVYHYNKETNYYGANNGTTGVSYTRGGYLDHIDYGLGNGNTTAPQRVTFATADRCIGAASTCDPIASHTANWPDVPFNLNCDSGASCANHGPSFWTERRITTITTGIYNSTSQTYPAIDTYALGQSFPDPGDNSKATLWLDSITHTGNTGTAVTLPPVTFTGIKLINRYDTGNGYVDLVRYRISGITTETGEQISVAYSSASCATPSDPSTNAGRCFPVYWTPTGQPDPIRDWFNKYVVSTIGDNDATGGAPTVTTNYEYLGTPGWHYDDNEVVKSKYRTWGQWRGYPEVKTRVGSGSDAKTLTDTSYYLGMDGDTLPNSGKRSATVQLSTAVTVPGSATSVTDSDQLAGKVRETVTYNGDGGPVASATVNSYWISTATATRARDGLPALTATMVRPTTTISTSAVTSGATTTWRTTQSTSSYDKISGLLRYTDDKGDISVPAQETCTSTTYAPSNTSLNLVGFAAEVETDQGACATGDTTTSDGLGYPTGISRPGAVISDTRTFYDTNPTALPTTPLAFPQAAPTIGQATVTEQATDYAAGAFTYQVTSATAYESGYGRPTDSWDPLGNKTHTDYTTAAGQTTSTADTNAKGQKATTTVDPTRGLPTAVVDPNGAETDTAYDGLGRKTAVWLPGRAKATQSANTTYGYAIGANIPAAIITKQLNEDGSYTTSTALFDSLLRPRQTQSQTPAGGRLLTDTYYDTRGWAWKTNDAYWDGSATPTTALFSAIDPQVTDQDVITFDGLGRPVLDVSKDKAAVVSQTKTVYGGDRTTVLPPTGGTPTTTVVDARGRTTEVDKYTTAPTVTGDRVTGGNPKTTTSVYDQAGDHGNIDSLTDPGGNKRTYVYNLLGQTTRQTDPDTGTSVMTYDGAGQLKTTTDANHKSLTYDYDILGRKTGEFDGPDDSATKLADWTYDDPNVANSIGHLTAASRYVGGSGATAGKYTQATTGYNVLGMPTGSSVTLPSTLTAFGATTFTYANTYTTNIKLPNSTTYPAGGTLPQETVSTGYNLMGLPTSTGGLSTYNATTTYDAYSRVAQTNLGKLTNSNVLTYQYDEHTGALTEATSTRASDAFTVDDTQYKRDLFGNITRITDTRATGTGTSTLADTQCYSYNLLGRMADAWTATDACAGAPSTTSGTATVGGPDAYWTSWTFDADGNRQTQTEHGTTAGAGDTNTAYTYGQPADHTKQPDTLTSLQVTNPDGTTNPTATYVNDAVGNTTTTPGAGMAWDGEGHLASLTANGQSNPTSYIYDADGNQLLRTDPSGAMTLFLPGQELTSTSGTTTGYRTIPLPDGSVAERFGATTNYGFVLNNDQGTGTIGLDNTAQTPTFRLIAPYGAPRGNKPTIWHDDKGLVGGTTDPTTGLTNLGAREYDPTLGRFISADPILEATDPNQIGGYTYAGDNPVTQSDPSGLRPLGPTDSATEDAEYYANNGMQGSGWVQSGGGWNYIEVHHWGGMIGEGGSVTQVRTVYSRWAVEHEHAPTDEHRQIHLIYHKYQPGTVGKFVAAALGLDDAEACGKGSVVGCALFGMTFVPGAGELKGAEDAAKAARALKDAEDAAKAAHAADEVTRDMQLARMLSDAAKQKGFSGIGSATREEAAKLGESWVGSGYRLASDGRTMISKDGLRQYRPPSFKPNRPEQYGGPGYQANLEWRTKPEGQWQADAHVDITDMP</sequence>
<evidence type="ECO:0000313" key="7">
    <source>
        <dbReference type="Proteomes" id="UP000184111"/>
    </source>
</evidence>
<feature type="transmembrane region" description="Helical" evidence="5">
    <location>
        <begin position="21"/>
        <end position="40"/>
    </location>
</feature>
<keyword evidence="5" id="KW-1133">Transmembrane helix</keyword>
<accession>A0A1M7QVV1</accession>
<dbReference type="InterPro" id="IPR022385">
    <property type="entry name" value="Rhs_assc_core"/>
</dbReference>
<protein>
    <submittedName>
        <fullName evidence="6">RHS repeat-associated core domain-containing protein</fullName>
    </submittedName>
</protein>
<keyword evidence="2" id="KW-0964">Secreted</keyword>
<dbReference type="Gene3D" id="2.180.10.10">
    <property type="entry name" value="RHS repeat-associated core"/>
    <property type="match status" value="2"/>
</dbReference>
<dbReference type="Pfam" id="PF05593">
    <property type="entry name" value="RHS_repeat"/>
    <property type="match status" value="1"/>
</dbReference>
<feature type="region of interest" description="Disordered" evidence="4">
    <location>
        <begin position="1656"/>
        <end position="1689"/>
    </location>
</feature>
<dbReference type="PANTHER" id="PTHR32305:SF17">
    <property type="entry name" value="TRNA NUCLEASE WAPA"/>
    <property type="match status" value="1"/>
</dbReference>
<dbReference type="InterPro" id="IPR003284">
    <property type="entry name" value="Sal_SpvB"/>
</dbReference>
<dbReference type="PANTHER" id="PTHR32305">
    <property type="match status" value="1"/>
</dbReference>
<evidence type="ECO:0000256" key="2">
    <source>
        <dbReference type="ARBA" id="ARBA00022525"/>
    </source>
</evidence>
<organism evidence="6 7">
    <name type="scientific">Actinacidiphila paucisporea</name>
    <dbReference type="NCBI Taxonomy" id="310782"/>
    <lineage>
        <taxon>Bacteria</taxon>
        <taxon>Bacillati</taxon>
        <taxon>Actinomycetota</taxon>
        <taxon>Actinomycetes</taxon>
        <taxon>Kitasatosporales</taxon>
        <taxon>Streptomycetaceae</taxon>
        <taxon>Actinacidiphila</taxon>
    </lineage>
</organism>
<keyword evidence="3" id="KW-0843">Virulence</keyword>
<keyword evidence="5" id="KW-0812">Transmembrane</keyword>
<feature type="compositionally biased region" description="Polar residues" evidence="4">
    <location>
        <begin position="1074"/>
        <end position="1100"/>
    </location>
</feature>
<evidence type="ECO:0000256" key="3">
    <source>
        <dbReference type="ARBA" id="ARBA00023026"/>
    </source>
</evidence>
<evidence type="ECO:0000313" key="6">
    <source>
        <dbReference type="EMBL" id="SHN35752.1"/>
    </source>
</evidence>
<dbReference type="NCBIfam" id="TIGR03696">
    <property type="entry name" value="Rhs_assc_core"/>
    <property type="match status" value="1"/>
</dbReference>
<dbReference type="GO" id="GO:0005737">
    <property type="term" value="C:cytoplasm"/>
    <property type="evidence" value="ECO:0007669"/>
    <property type="project" value="InterPro"/>
</dbReference>
<gene>
    <name evidence="6" type="ORF">SAMN05216499_14418</name>
</gene>
<feature type="region of interest" description="Disordered" evidence="4">
    <location>
        <begin position="2118"/>
        <end position="2146"/>
    </location>
</feature>
<dbReference type="NCBIfam" id="TIGR01643">
    <property type="entry name" value="YD_repeat_2x"/>
    <property type="match status" value="2"/>
</dbReference>
<proteinExistence type="predicted"/>
<name>A0A1M7QVV1_9ACTN</name>
<feature type="compositionally biased region" description="Low complexity" evidence="4">
    <location>
        <begin position="1663"/>
        <end position="1678"/>
    </location>
</feature>
<dbReference type="InterPro" id="IPR031325">
    <property type="entry name" value="RHS_repeat"/>
</dbReference>